<evidence type="ECO:0000313" key="3">
    <source>
        <dbReference type="Proteomes" id="UP000518752"/>
    </source>
</evidence>
<keyword evidence="3" id="KW-1185">Reference proteome</keyword>
<keyword evidence="1" id="KW-0732">Signal</keyword>
<evidence type="ECO:0000313" key="2">
    <source>
        <dbReference type="EMBL" id="KAF5385550.1"/>
    </source>
</evidence>
<evidence type="ECO:0000256" key="1">
    <source>
        <dbReference type="SAM" id="SignalP"/>
    </source>
</evidence>
<dbReference type="EMBL" id="JAACJN010000039">
    <property type="protein sequence ID" value="KAF5385550.1"/>
    <property type="molecule type" value="Genomic_DNA"/>
</dbReference>
<feature type="signal peptide" evidence="1">
    <location>
        <begin position="1"/>
        <end position="20"/>
    </location>
</feature>
<protein>
    <submittedName>
        <fullName evidence="2">Uncharacterized protein</fullName>
    </submittedName>
</protein>
<comment type="caution">
    <text evidence="2">The sequence shown here is derived from an EMBL/GenBank/DDBJ whole genome shotgun (WGS) entry which is preliminary data.</text>
</comment>
<accession>A0A8H5M8T4</accession>
<reference evidence="2 3" key="1">
    <citation type="journal article" date="2020" name="ISME J.">
        <title>Uncovering the hidden diversity of litter-decomposition mechanisms in mushroom-forming fungi.</title>
        <authorList>
            <person name="Floudas D."/>
            <person name="Bentzer J."/>
            <person name="Ahren D."/>
            <person name="Johansson T."/>
            <person name="Persson P."/>
            <person name="Tunlid A."/>
        </authorList>
    </citation>
    <scope>NUCLEOTIDE SEQUENCE [LARGE SCALE GENOMIC DNA]</scope>
    <source>
        <strain evidence="2 3">CBS 406.79</strain>
    </source>
</reference>
<name>A0A8H5M8T4_9AGAR</name>
<proteinExistence type="predicted"/>
<organism evidence="2 3">
    <name type="scientific">Collybiopsis confluens</name>
    <dbReference type="NCBI Taxonomy" id="2823264"/>
    <lineage>
        <taxon>Eukaryota</taxon>
        <taxon>Fungi</taxon>
        <taxon>Dikarya</taxon>
        <taxon>Basidiomycota</taxon>
        <taxon>Agaricomycotina</taxon>
        <taxon>Agaricomycetes</taxon>
        <taxon>Agaricomycetidae</taxon>
        <taxon>Agaricales</taxon>
        <taxon>Marasmiineae</taxon>
        <taxon>Omphalotaceae</taxon>
        <taxon>Collybiopsis</taxon>
    </lineage>
</organism>
<feature type="chain" id="PRO_5034687691" evidence="1">
    <location>
        <begin position="21"/>
        <end position="120"/>
    </location>
</feature>
<gene>
    <name evidence="2" type="ORF">D9757_006766</name>
</gene>
<dbReference type="Proteomes" id="UP000518752">
    <property type="component" value="Unassembled WGS sequence"/>
</dbReference>
<sequence length="120" mass="12953">MRAYIREILLLTSCMGLVRTLQIDVPSIGQRRCEIPATITRDSDSEPEVFVLGYVIEDIPGFTGILATPTDTGLTPQTVLFSIASPGQFQLQLIDQSDSAVLATSTPFVLSNSIDPCPPV</sequence>
<dbReference type="AlphaFoldDB" id="A0A8H5M8T4"/>
<dbReference type="OrthoDB" id="2922407at2759"/>